<protein>
    <submittedName>
        <fullName evidence="2">Uncharacterized protein</fullName>
    </submittedName>
</protein>
<dbReference type="Proteomes" id="UP000648239">
    <property type="component" value="Unassembled WGS sequence"/>
</dbReference>
<keyword evidence="1" id="KW-0732">Signal</keyword>
<evidence type="ECO:0000313" key="2">
    <source>
        <dbReference type="EMBL" id="MBD3867597.1"/>
    </source>
</evidence>
<feature type="chain" id="PRO_5035154245" evidence="1">
    <location>
        <begin position="25"/>
        <end position="171"/>
    </location>
</feature>
<dbReference type="EMBL" id="JACXWD010000012">
    <property type="protein sequence ID" value="MBD3867597.1"/>
    <property type="molecule type" value="Genomic_DNA"/>
</dbReference>
<feature type="signal peptide" evidence="1">
    <location>
        <begin position="1"/>
        <end position="24"/>
    </location>
</feature>
<proteinExistence type="predicted"/>
<gene>
    <name evidence="2" type="ORF">IFK94_05680</name>
</gene>
<evidence type="ECO:0000256" key="1">
    <source>
        <dbReference type="SAM" id="SignalP"/>
    </source>
</evidence>
<reference evidence="2 3" key="1">
    <citation type="submission" date="2020-08" db="EMBL/GenBank/DDBJ databases">
        <title>Acidobacteriota in marine sediments use diverse sulfur dissimilation pathways.</title>
        <authorList>
            <person name="Wasmund K."/>
        </authorList>
    </citation>
    <scope>NUCLEOTIDE SEQUENCE [LARGE SCALE GENOMIC DNA]</scope>
    <source>
        <strain evidence="2">MAG AM4</strain>
    </source>
</reference>
<sequence>MKAVHPFQRLIAIMLCIFPVLFFAHCDSGVPGTAGDPAFPLSIKGSTVVIAPDIGKSDLATKLKTATGEEPSLVTTERIQFDFIATPDAGPLTIIVDWNADGEISEVVVEAYLEEQNPVARDLKMWLVLNHGQPEMVDGSLLWKHGGWEFRFTEGGDGEDSVYGFQIFRTG</sequence>
<organism evidence="2 3">
    <name type="scientific">Candidatus Polarisedimenticola svalbardensis</name>
    <dbReference type="NCBI Taxonomy" id="2886004"/>
    <lineage>
        <taxon>Bacteria</taxon>
        <taxon>Pseudomonadati</taxon>
        <taxon>Acidobacteriota</taxon>
        <taxon>Candidatus Polarisedimenticolia</taxon>
        <taxon>Candidatus Polarisedimenticolales</taxon>
        <taxon>Candidatus Polarisedimenticolaceae</taxon>
        <taxon>Candidatus Polarisedimenticola</taxon>
    </lineage>
</organism>
<dbReference type="AlphaFoldDB" id="A0A8J6XS62"/>
<evidence type="ECO:0000313" key="3">
    <source>
        <dbReference type="Proteomes" id="UP000648239"/>
    </source>
</evidence>
<accession>A0A8J6XS62</accession>
<name>A0A8J6XS62_9BACT</name>
<comment type="caution">
    <text evidence="2">The sequence shown here is derived from an EMBL/GenBank/DDBJ whole genome shotgun (WGS) entry which is preliminary data.</text>
</comment>